<feature type="compositionally biased region" description="Polar residues" evidence="1">
    <location>
        <begin position="447"/>
        <end position="461"/>
    </location>
</feature>
<dbReference type="Pfam" id="PF15477">
    <property type="entry name" value="SMAP"/>
    <property type="match status" value="1"/>
</dbReference>
<name>A0A1A9X5B3_9MUSC</name>
<feature type="compositionally biased region" description="Basic and acidic residues" evidence="1">
    <location>
        <begin position="55"/>
        <end position="76"/>
    </location>
</feature>
<accession>A0A1A9X5B3</accession>
<feature type="region of interest" description="Disordered" evidence="1">
    <location>
        <begin position="1"/>
        <end position="296"/>
    </location>
</feature>
<feature type="compositionally biased region" description="Low complexity" evidence="1">
    <location>
        <begin position="433"/>
        <end position="446"/>
    </location>
</feature>
<dbReference type="InterPro" id="IPR028124">
    <property type="entry name" value="SMAP_dom"/>
</dbReference>
<feature type="compositionally biased region" description="Basic and acidic residues" evidence="1">
    <location>
        <begin position="247"/>
        <end position="260"/>
    </location>
</feature>
<evidence type="ECO:0000256" key="1">
    <source>
        <dbReference type="SAM" id="MobiDB-lite"/>
    </source>
</evidence>
<evidence type="ECO:0000313" key="4">
    <source>
        <dbReference type="Proteomes" id="UP000091820"/>
    </source>
</evidence>
<dbReference type="PANTHER" id="PTHR22426:SF2">
    <property type="entry name" value="ARGININE_SERINE-RICH COILED-COIL PROTEIN 2"/>
    <property type="match status" value="1"/>
</dbReference>
<feature type="compositionally biased region" description="Basic and acidic residues" evidence="1">
    <location>
        <begin position="272"/>
        <end position="281"/>
    </location>
</feature>
<dbReference type="AlphaFoldDB" id="A0A1A9X5B3"/>
<organism evidence="3 4">
    <name type="scientific">Glossina brevipalpis</name>
    <dbReference type="NCBI Taxonomy" id="37001"/>
    <lineage>
        <taxon>Eukaryota</taxon>
        <taxon>Metazoa</taxon>
        <taxon>Ecdysozoa</taxon>
        <taxon>Arthropoda</taxon>
        <taxon>Hexapoda</taxon>
        <taxon>Insecta</taxon>
        <taxon>Pterygota</taxon>
        <taxon>Neoptera</taxon>
        <taxon>Endopterygota</taxon>
        <taxon>Diptera</taxon>
        <taxon>Brachycera</taxon>
        <taxon>Muscomorpha</taxon>
        <taxon>Hippoboscoidea</taxon>
        <taxon>Glossinidae</taxon>
        <taxon>Glossina</taxon>
    </lineage>
</organism>
<dbReference type="EnsemblMetazoa" id="GBRI044754-RA">
    <property type="protein sequence ID" value="GBRI044754-PA"/>
    <property type="gene ID" value="GBRI044754"/>
</dbReference>
<protein>
    <submittedName>
        <fullName evidence="3">SMAP domain-containing protein</fullName>
    </submittedName>
</protein>
<proteinExistence type="predicted"/>
<dbReference type="VEuPathDB" id="VectorBase:GBRI044754"/>
<feature type="domain" description="Small acidic protein-like" evidence="2">
    <location>
        <begin position="404"/>
        <end position="492"/>
    </location>
</feature>
<evidence type="ECO:0000313" key="3">
    <source>
        <dbReference type="EnsemblMetazoa" id="GBRI044754-PA"/>
    </source>
</evidence>
<feature type="compositionally biased region" description="Basic residues" evidence="1">
    <location>
        <begin position="261"/>
        <end position="271"/>
    </location>
</feature>
<feature type="compositionally biased region" description="Basic and acidic residues" evidence="1">
    <location>
        <begin position="89"/>
        <end position="152"/>
    </location>
</feature>
<dbReference type="Proteomes" id="UP000091820">
    <property type="component" value="Unassembled WGS sequence"/>
</dbReference>
<evidence type="ECO:0000259" key="2">
    <source>
        <dbReference type="Pfam" id="PF15477"/>
    </source>
</evidence>
<dbReference type="STRING" id="37001.A0A1A9X5B3"/>
<feature type="compositionally biased region" description="Basic and acidic residues" evidence="1">
    <location>
        <begin position="160"/>
        <end position="222"/>
    </location>
</feature>
<dbReference type="PANTHER" id="PTHR22426">
    <property type="entry name" value="ARGININE_SERINE-RICH COILED-COIL PROTEIN 2"/>
    <property type="match status" value="1"/>
</dbReference>
<reference evidence="3" key="2">
    <citation type="submission" date="2020-05" db="UniProtKB">
        <authorList>
            <consortium name="EnsemblMetazoa"/>
        </authorList>
    </citation>
    <scope>IDENTIFICATION</scope>
    <source>
        <strain evidence="3">IAEA</strain>
    </source>
</reference>
<keyword evidence="4" id="KW-1185">Reference proteome</keyword>
<reference evidence="4" key="1">
    <citation type="submission" date="2014-03" db="EMBL/GenBank/DDBJ databases">
        <authorList>
            <person name="Aksoy S."/>
            <person name="Warren W."/>
            <person name="Wilson R.K."/>
        </authorList>
    </citation>
    <scope>NUCLEOTIDE SEQUENCE [LARGE SCALE GENOMIC DNA]</scope>
    <source>
        <strain evidence="4">IAEA</strain>
    </source>
</reference>
<feature type="region of interest" description="Disordered" evidence="1">
    <location>
        <begin position="429"/>
        <end position="461"/>
    </location>
</feature>
<sequence>MEGLVNYSSEEDQDAYQSPKVAERSGGCGSSAANVYGRGGGYIKRNTRSSSSSSDSRDNTPSHKNHKNSDDIDDYRTGNAKHIKSSSRHYNDEDKYRVSKRIDTHKESREKRDSRHTKESRDSRSHRGEDYKSCDNGHKYDYKRHGDRYRYSRDHKKEHRHEDKPRLVQRHEERKSSRYESPKPRHEDRRAHEERRMHDERRSGCSEYEEKRFQRSYNEDKCSFSSKYRYRRSPTPQNVVSGNAPGRRTEKHEDYNCSRRERQRHSRSRSRSRSESAEKHQVNRSPPSTTHDVPEKEVHADVRATSQHDSSYATTSKLPAARNFEHLCNLPLSETAPKQPNTTSVMPVINTSLTSTNAAATTTTVQLPSYYNPNVINPNKYAQQMQKRKLLWGAKKTEDSASKWGNAQFSQDTDGKVASKFMRLMGIKNTGPASATTTTDTATSSANGEQNNANTAVTSSDVKSREAMFSSMEQQYEVARQATHTMRGVGFGFSSQARPF</sequence>